<dbReference type="EMBL" id="BGZK01001298">
    <property type="protein sequence ID" value="GBP76678.1"/>
    <property type="molecule type" value="Genomic_DNA"/>
</dbReference>
<evidence type="ECO:0000313" key="2">
    <source>
        <dbReference type="Proteomes" id="UP000299102"/>
    </source>
</evidence>
<reference evidence="1 2" key="1">
    <citation type="journal article" date="2019" name="Commun. Biol.">
        <title>The bagworm genome reveals a unique fibroin gene that provides high tensile strength.</title>
        <authorList>
            <person name="Kono N."/>
            <person name="Nakamura H."/>
            <person name="Ohtoshi R."/>
            <person name="Tomita M."/>
            <person name="Numata K."/>
            <person name="Arakawa K."/>
        </authorList>
    </citation>
    <scope>NUCLEOTIDE SEQUENCE [LARGE SCALE GENOMIC DNA]</scope>
</reference>
<proteinExistence type="predicted"/>
<name>A0A4C1YKN0_EUMVA</name>
<protein>
    <submittedName>
        <fullName evidence="1">Uncharacterized protein</fullName>
    </submittedName>
</protein>
<sequence length="75" mass="7952">MRVHALAQAVVSVGVDSGAFGRDGQTRILKLGLSLATELLASLAGADYRRLRLIGHGATPFVTAGNPLELRSQYF</sequence>
<accession>A0A4C1YKN0</accession>
<dbReference type="AlphaFoldDB" id="A0A4C1YKN0"/>
<comment type="caution">
    <text evidence="1">The sequence shown here is derived from an EMBL/GenBank/DDBJ whole genome shotgun (WGS) entry which is preliminary data.</text>
</comment>
<dbReference type="Proteomes" id="UP000299102">
    <property type="component" value="Unassembled WGS sequence"/>
</dbReference>
<organism evidence="1 2">
    <name type="scientific">Eumeta variegata</name>
    <name type="common">Bagworm moth</name>
    <name type="synonym">Eumeta japonica</name>
    <dbReference type="NCBI Taxonomy" id="151549"/>
    <lineage>
        <taxon>Eukaryota</taxon>
        <taxon>Metazoa</taxon>
        <taxon>Ecdysozoa</taxon>
        <taxon>Arthropoda</taxon>
        <taxon>Hexapoda</taxon>
        <taxon>Insecta</taxon>
        <taxon>Pterygota</taxon>
        <taxon>Neoptera</taxon>
        <taxon>Endopterygota</taxon>
        <taxon>Lepidoptera</taxon>
        <taxon>Glossata</taxon>
        <taxon>Ditrysia</taxon>
        <taxon>Tineoidea</taxon>
        <taxon>Psychidae</taxon>
        <taxon>Oiketicinae</taxon>
        <taxon>Eumeta</taxon>
    </lineage>
</organism>
<evidence type="ECO:0000313" key="1">
    <source>
        <dbReference type="EMBL" id="GBP76678.1"/>
    </source>
</evidence>
<keyword evidence="2" id="KW-1185">Reference proteome</keyword>
<gene>
    <name evidence="1" type="ORF">EVAR_80474_1</name>
</gene>